<organism evidence="2 3">
    <name type="scientific">Cytobacillus purgationiresistens</name>
    <dbReference type="NCBI Taxonomy" id="863449"/>
    <lineage>
        <taxon>Bacteria</taxon>
        <taxon>Bacillati</taxon>
        <taxon>Bacillota</taxon>
        <taxon>Bacilli</taxon>
        <taxon>Bacillales</taxon>
        <taxon>Bacillaceae</taxon>
        <taxon>Cytobacillus</taxon>
    </lineage>
</organism>
<dbReference type="EMBL" id="JAUSUB010000005">
    <property type="protein sequence ID" value="MDQ0269710.1"/>
    <property type="molecule type" value="Genomic_DNA"/>
</dbReference>
<evidence type="ECO:0000259" key="1">
    <source>
        <dbReference type="SMART" id="SM01126"/>
    </source>
</evidence>
<gene>
    <name evidence="2" type="ORF">J2S17_001582</name>
</gene>
<dbReference type="InterPro" id="IPR024445">
    <property type="entry name" value="Tnp_ISXO2-like"/>
</dbReference>
<name>A0ABU0AEM4_9BACI</name>
<evidence type="ECO:0000313" key="3">
    <source>
        <dbReference type="Proteomes" id="UP001238088"/>
    </source>
</evidence>
<dbReference type="SMART" id="SM01126">
    <property type="entry name" value="DDE_Tnp_IS1595"/>
    <property type="match status" value="1"/>
</dbReference>
<accession>A0ABU0AEM4</accession>
<comment type="caution">
    <text evidence="2">The sequence shown here is derived from an EMBL/GenBank/DDBJ whole genome shotgun (WGS) entry which is preliminary data.</text>
</comment>
<evidence type="ECO:0000313" key="2">
    <source>
        <dbReference type="EMBL" id="MDQ0269710.1"/>
    </source>
</evidence>
<keyword evidence="3" id="KW-1185">Reference proteome</keyword>
<protein>
    <recommendedName>
        <fullName evidence="1">ISXO2-like transposase domain-containing protein</fullName>
    </recommendedName>
</protein>
<dbReference type="Proteomes" id="UP001238088">
    <property type="component" value="Unassembled WGS sequence"/>
</dbReference>
<proteinExistence type="predicted"/>
<reference evidence="2 3" key="1">
    <citation type="submission" date="2023-07" db="EMBL/GenBank/DDBJ databases">
        <title>Genomic Encyclopedia of Type Strains, Phase IV (KMG-IV): sequencing the most valuable type-strain genomes for metagenomic binning, comparative biology and taxonomic classification.</title>
        <authorList>
            <person name="Goeker M."/>
        </authorList>
    </citation>
    <scope>NUCLEOTIDE SEQUENCE [LARGE SCALE GENOMIC DNA]</scope>
    <source>
        <strain evidence="2 3">DSM 23494</strain>
    </source>
</reference>
<dbReference type="NCBIfam" id="NF033547">
    <property type="entry name" value="transpos_IS1595"/>
    <property type="match status" value="2"/>
</dbReference>
<feature type="domain" description="ISXO2-like transposase" evidence="1">
    <location>
        <begin position="40"/>
        <end position="172"/>
    </location>
</feature>
<sequence>MLEGYSLRKSADLIGDIHYVTLFYWRHKVLFALKHMDFETFSGIVEMDETYFLYSEKGKRNLKGRKPRKRGGSSKFRGISHEQVCVLIARDRQKSTKLSSDNTLCTDAWRAFSTNAKSKGLVHYRFIFDGTERVKGLYHIQNVNNYHSRLKGWMQRFNGVATKYLDHYLSWF</sequence>